<evidence type="ECO:0000313" key="2">
    <source>
        <dbReference type="Proteomes" id="UP000054549"/>
    </source>
</evidence>
<sequence>MGPTRIITRTFYGFSHAALHLTDEEVARRLRAGHKITIRLNDTVLPDRQPTRDLVFGGLFIPLDRSYSPQIRLIPFIPPCFRRGRL</sequence>
<accession>A0A0C2WP02</accession>
<dbReference type="EMBL" id="KN818260">
    <property type="protein sequence ID" value="KIL63357.1"/>
    <property type="molecule type" value="Genomic_DNA"/>
</dbReference>
<name>A0A0C2WP02_AMAMK</name>
<organism evidence="1 2">
    <name type="scientific">Amanita muscaria (strain Koide BX008)</name>
    <dbReference type="NCBI Taxonomy" id="946122"/>
    <lineage>
        <taxon>Eukaryota</taxon>
        <taxon>Fungi</taxon>
        <taxon>Dikarya</taxon>
        <taxon>Basidiomycota</taxon>
        <taxon>Agaricomycotina</taxon>
        <taxon>Agaricomycetes</taxon>
        <taxon>Agaricomycetidae</taxon>
        <taxon>Agaricales</taxon>
        <taxon>Pluteineae</taxon>
        <taxon>Amanitaceae</taxon>
        <taxon>Amanita</taxon>
    </lineage>
</organism>
<proteinExistence type="predicted"/>
<reference evidence="1 2" key="1">
    <citation type="submission" date="2014-04" db="EMBL/GenBank/DDBJ databases">
        <title>Evolutionary Origins and Diversification of the Mycorrhizal Mutualists.</title>
        <authorList>
            <consortium name="DOE Joint Genome Institute"/>
            <consortium name="Mycorrhizal Genomics Consortium"/>
            <person name="Kohler A."/>
            <person name="Kuo A."/>
            <person name="Nagy L.G."/>
            <person name="Floudas D."/>
            <person name="Copeland A."/>
            <person name="Barry K.W."/>
            <person name="Cichocki N."/>
            <person name="Veneault-Fourrey C."/>
            <person name="LaButti K."/>
            <person name="Lindquist E.A."/>
            <person name="Lipzen A."/>
            <person name="Lundell T."/>
            <person name="Morin E."/>
            <person name="Murat C."/>
            <person name="Riley R."/>
            <person name="Ohm R."/>
            <person name="Sun H."/>
            <person name="Tunlid A."/>
            <person name="Henrissat B."/>
            <person name="Grigoriev I.V."/>
            <person name="Hibbett D.S."/>
            <person name="Martin F."/>
        </authorList>
    </citation>
    <scope>NUCLEOTIDE SEQUENCE [LARGE SCALE GENOMIC DNA]</scope>
    <source>
        <strain evidence="1 2">Koide BX008</strain>
    </source>
</reference>
<gene>
    <name evidence="1" type="ORF">M378DRAFT_164668</name>
</gene>
<protein>
    <submittedName>
        <fullName evidence="1">Uncharacterized protein</fullName>
    </submittedName>
</protein>
<keyword evidence="2" id="KW-1185">Reference proteome</keyword>
<dbReference type="InParanoid" id="A0A0C2WP02"/>
<dbReference type="HOGENOM" id="CLU_2497413_0_0_1"/>
<dbReference type="AlphaFoldDB" id="A0A0C2WP02"/>
<dbReference type="Proteomes" id="UP000054549">
    <property type="component" value="Unassembled WGS sequence"/>
</dbReference>
<evidence type="ECO:0000313" key="1">
    <source>
        <dbReference type="EMBL" id="KIL63357.1"/>
    </source>
</evidence>